<dbReference type="AlphaFoldDB" id="A0A8W7Q3N8"/>
<dbReference type="EnsemblMetazoa" id="ACOM042353-RA">
    <property type="protein sequence ID" value="ACOM042353-PA.1"/>
    <property type="gene ID" value="ACOM042353"/>
</dbReference>
<accession>A0A8W7Q3N8</accession>
<name>A0A8W7Q3N8_ANOCL</name>
<sequence length="563" mass="60634">MQPTVLRPGSQRRRTLAVVDAELLPEVVHLHAIARRLAGQQIASDPVEVLAVLFQPLYQLLDLVRRPPAMDGGGRALQHAQYRLVYLTVRLQQGAQCILLRVATQRCGGRTGQLDEPLQLAVVWRERRIPEPLHRRDAGLERGRVGRARAVRQGRLIVGAEVDARPDRQRRLGKDIARAVHRGVEIGLDDRAGGRARVQPCRAAPFRVEHRGGRVVQGGQQCRRGSSQLRQIDRRLALTGGMGWGGPGGTGDCEDADVWERLRGHTTPPAAGWALPSSACCSRGDATDESDSEEEEDEEEEQLCEDRLLGLRNTLSASFGIGSVWTVSGALLASAPNVPLASTTSSSASLTSAADDMVAEKKAFDSGEDALRVSSMNTCASSRKSRFILDVPSADGFDSAKNPSSVLNSSEQCSSSRWCLFARNRSWFSSSSSCLSASIFALSDALQSPSLGSVLKKPSSRKLCALRLSSKKEPASVKWRESSRKGDACATASCDAGGVGSALVLVVLLLPFGSLEGAPVPPYRTLKSLPCRALNSANPSGRGESSTAWIWRDGVKPWSLIEP</sequence>
<evidence type="ECO:0000256" key="1">
    <source>
        <dbReference type="SAM" id="MobiDB-lite"/>
    </source>
</evidence>
<dbReference type="Proteomes" id="UP000075882">
    <property type="component" value="Unassembled WGS sequence"/>
</dbReference>
<proteinExistence type="predicted"/>
<reference evidence="2" key="1">
    <citation type="submission" date="2022-08" db="UniProtKB">
        <authorList>
            <consortium name="EnsemblMetazoa"/>
        </authorList>
    </citation>
    <scope>IDENTIFICATION</scope>
</reference>
<feature type="region of interest" description="Disordered" evidence="1">
    <location>
        <begin position="273"/>
        <end position="299"/>
    </location>
</feature>
<evidence type="ECO:0000313" key="2">
    <source>
        <dbReference type="EnsemblMetazoa" id="ACOM042353-PA.1"/>
    </source>
</evidence>
<organism evidence="2">
    <name type="scientific">Anopheles coluzzii</name>
    <name type="common">African malaria mosquito</name>
    <dbReference type="NCBI Taxonomy" id="1518534"/>
    <lineage>
        <taxon>Eukaryota</taxon>
        <taxon>Metazoa</taxon>
        <taxon>Ecdysozoa</taxon>
        <taxon>Arthropoda</taxon>
        <taxon>Hexapoda</taxon>
        <taxon>Insecta</taxon>
        <taxon>Pterygota</taxon>
        <taxon>Neoptera</taxon>
        <taxon>Endopterygota</taxon>
        <taxon>Diptera</taxon>
        <taxon>Nematocera</taxon>
        <taxon>Culicoidea</taxon>
        <taxon>Culicidae</taxon>
        <taxon>Anophelinae</taxon>
        <taxon>Anopheles</taxon>
    </lineage>
</organism>
<protein>
    <submittedName>
        <fullName evidence="2">Uncharacterized protein</fullName>
    </submittedName>
</protein>
<feature type="compositionally biased region" description="Acidic residues" evidence="1">
    <location>
        <begin position="287"/>
        <end position="299"/>
    </location>
</feature>